<sequence>MSARTRHKKDPQPACDQGELTSGPARRRILSAGLAGGALLMAGATGCATGGAGGTSAKQLTGSPGAALSGKVVIWSWDVAAKAMQRLGKAFEQAHPGTTVDVVDIGYDNAYDKISVGFGAGSGLPDILTVEGHKLPTYIGNFPNGLVDLTSRAAGLKSQYAEASWRTVTDAKGKVFALPWDSGPCALFYRRDLFQQAGIDPAGLATWDDYLTAGTALKAATGRKLLILDAKQDSFFAMLLQQQGQRWFTDGKVAVATPAAERALTLLKQLVDRDLVDFENGWSGLVSGTHDGKAATTPTAAWWDGTLTSDMADLGGKVGVVPLPAFTPGGPRTSNSGGSTLCVTAQSRNPETAWAFLSFLLADKANQASMMQHEGLFPAYLPALDDPYFQQPAPYYGGQPAMQLFAGLTRAIPTVELTADDSKAGDIVTTAVNQVLHNGADPGTVLRSAARQIATATGRQTVG</sequence>
<evidence type="ECO:0000313" key="3">
    <source>
        <dbReference type="Proteomes" id="UP000263377"/>
    </source>
</evidence>
<protein>
    <submittedName>
        <fullName evidence="2">Sugar ABC transporter substrate-binding protein</fullName>
    </submittedName>
</protein>
<name>A0A372ZME8_9ACTN</name>
<gene>
    <name evidence="2" type="ORF">DR950_03650</name>
</gene>
<accession>A0A372ZME8</accession>
<dbReference type="Proteomes" id="UP000263377">
    <property type="component" value="Unassembled WGS sequence"/>
</dbReference>
<comment type="caution">
    <text evidence="2">The sequence shown here is derived from an EMBL/GenBank/DDBJ whole genome shotgun (WGS) entry which is preliminary data.</text>
</comment>
<evidence type="ECO:0000313" key="2">
    <source>
        <dbReference type="EMBL" id="RGD57006.1"/>
    </source>
</evidence>
<proteinExistence type="predicted"/>
<organism evidence="2 3">
    <name type="scientific">Kitasatospora xanthocidica</name>
    <dbReference type="NCBI Taxonomy" id="83382"/>
    <lineage>
        <taxon>Bacteria</taxon>
        <taxon>Bacillati</taxon>
        <taxon>Actinomycetota</taxon>
        <taxon>Actinomycetes</taxon>
        <taxon>Kitasatosporales</taxon>
        <taxon>Streptomycetaceae</taxon>
        <taxon>Kitasatospora</taxon>
    </lineage>
</organism>
<dbReference type="InterPro" id="IPR050490">
    <property type="entry name" value="Bact_solute-bd_prot1"/>
</dbReference>
<dbReference type="InterPro" id="IPR006059">
    <property type="entry name" value="SBP"/>
</dbReference>
<dbReference type="PANTHER" id="PTHR43649">
    <property type="entry name" value="ARABINOSE-BINDING PROTEIN-RELATED"/>
    <property type="match status" value="1"/>
</dbReference>
<dbReference type="EMBL" id="QVIG01000001">
    <property type="protein sequence ID" value="RGD57006.1"/>
    <property type="molecule type" value="Genomic_DNA"/>
</dbReference>
<feature type="region of interest" description="Disordered" evidence="1">
    <location>
        <begin position="1"/>
        <end position="22"/>
    </location>
</feature>
<dbReference type="Gene3D" id="3.40.190.10">
    <property type="entry name" value="Periplasmic binding protein-like II"/>
    <property type="match status" value="1"/>
</dbReference>
<keyword evidence="3" id="KW-1185">Reference proteome</keyword>
<dbReference type="CDD" id="cd13585">
    <property type="entry name" value="PBP2_TMBP_like"/>
    <property type="match status" value="1"/>
</dbReference>
<reference evidence="2 3" key="1">
    <citation type="submission" date="2018-08" db="EMBL/GenBank/DDBJ databases">
        <title>Diversity &amp; Physiological Properties of Lignin-Decomposing Actinobacteria from Soil.</title>
        <authorList>
            <person name="Roh S.G."/>
            <person name="Kim S.B."/>
        </authorList>
    </citation>
    <scope>NUCLEOTIDE SEQUENCE [LARGE SCALE GENOMIC DNA]</scope>
    <source>
        <strain evidence="2 3">MMS17-GH009</strain>
    </source>
</reference>
<evidence type="ECO:0000256" key="1">
    <source>
        <dbReference type="SAM" id="MobiDB-lite"/>
    </source>
</evidence>
<dbReference type="Pfam" id="PF01547">
    <property type="entry name" value="SBP_bac_1"/>
    <property type="match status" value="1"/>
</dbReference>
<dbReference type="PANTHER" id="PTHR43649:SF14">
    <property type="entry name" value="BLR3389 PROTEIN"/>
    <property type="match status" value="1"/>
</dbReference>
<dbReference type="SUPFAM" id="SSF53850">
    <property type="entry name" value="Periplasmic binding protein-like II"/>
    <property type="match status" value="1"/>
</dbReference>
<dbReference type="AlphaFoldDB" id="A0A372ZME8"/>